<evidence type="ECO:0000256" key="12">
    <source>
        <dbReference type="ARBA" id="ARBA00022840"/>
    </source>
</evidence>
<gene>
    <name evidence="21" type="ORF">HF995_10255</name>
</gene>
<keyword evidence="22" id="KW-1185">Reference proteome</keyword>
<dbReference type="SUPFAM" id="SSF52540">
    <property type="entry name" value="P-loop containing nucleoside triphosphate hydrolases"/>
    <property type="match status" value="1"/>
</dbReference>
<evidence type="ECO:0000256" key="9">
    <source>
        <dbReference type="ARBA" id="ARBA00022692"/>
    </source>
</evidence>
<evidence type="ECO:0000256" key="18">
    <source>
        <dbReference type="SAM" id="Phobius"/>
    </source>
</evidence>
<evidence type="ECO:0000256" key="8">
    <source>
        <dbReference type="ARBA" id="ARBA00022679"/>
    </source>
</evidence>
<dbReference type="Gene3D" id="3.40.50.300">
    <property type="entry name" value="P-loop containing nucleotide triphosphate hydrolases"/>
    <property type="match status" value="1"/>
</dbReference>
<dbReference type="Proteomes" id="UP000774283">
    <property type="component" value="Unassembled WGS sequence"/>
</dbReference>
<evidence type="ECO:0000256" key="7">
    <source>
        <dbReference type="ARBA" id="ARBA00022519"/>
    </source>
</evidence>
<dbReference type="Pfam" id="PF13614">
    <property type="entry name" value="AAA_31"/>
    <property type="match status" value="1"/>
</dbReference>
<keyword evidence="8 21" id="KW-0808">Transferase</keyword>
<protein>
    <recommendedName>
        <fullName evidence="5">non-specific protein-tyrosine kinase</fullName>
        <ecNumber evidence="5">2.7.10.2</ecNumber>
    </recommendedName>
</protein>
<dbReference type="InterPro" id="IPR027417">
    <property type="entry name" value="P-loop_NTPase"/>
</dbReference>
<evidence type="ECO:0000256" key="10">
    <source>
        <dbReference type="ARBA" id="ARBA00022741"/>
    </source>
</evidence>
<comment type="similarity">
    <text evidence="4">Belongs to the etk/wzc family.</text>
</comment>
<evidence type="ECO:0000256" key="4">
    <source>
        <dbReference type="ARBA" id="ARBA00008883"/>
    </source>
</evidence>
<evidence type="ECO:0000256" key="6">
    <source>
        <dbReference type="ARBA" id="ARBA00022475"/>
    </source>
</evidence>
<dbReference type="Pfam" id="PF02706">
    <property type="entry name" value="Wzz"/>
    <property type="match status" value="1"/>
</dbReference>
<comment type="similarity">
    <text evidence="2">Belongs to the CpsC/CapA family.</text>
</comment>
<feature type="domain" description="AAA" evidence="20">
    <location>
        <begin position="259"/>
        <end position="382"/>
    </location>
</feature>
<sequence>MEYVSALRKRWLVIALLAVLGAGAGFGLAKSTVPTYRSSTTTFVSLARGETVSELVQGTMYTQNLVESFARLATMPAVLDPVIEELDLGMSARTLARTITATTPLDTMFVEISATSREPETAAKIADAVTANLARTVESIAPSGAENTPSVTMTVVADAVVPTVPFTPNTKMNVALGGAGGLAVGVALALLLTVLDTRVRGIKDVPSHQDRVLLGIVPRERSRRDQVTILGEPHGAGAESFRRIQTNLQFIGAASQLRTLVVSSSVSGEGKSTVALNVAIALAEKGGRVLLVDADLRRPTIASVTGLEPSVGLTTILVGSASLEDLTQPWGHPGLDVLVSGDIPPNPAQLIDSSGMQALIDEAGKRYDHVVLDAPPILPVADGVVLARRTDGAVMVVGSGRVRRTQVSTALTALDTVGARCLGVVVNFADPSHADTPRGYVASEPSSLSVAARRQRSRRSVPTPDDAATESRRGGPRKASAS</sequence>
<keyword evidence="6" id="KW-1003">Cell membrane</keyword>
<name>A0A9X5FC72_9MICO</name>
<dbReference type="GO" id="GO:0004715">
    <property type="term" value="F:non-membrane spanning protein tyrosine kinase activity"/>
    <property type="evidence" value="ECO:0007669"/>
    <property type="project" value="UniProtKB-EC"/>
</dbReference>
<comment type="caution">
    <text evidence="21">The sequence shown here is derived from an EMBL/GenBank/DDBJ whole genome shotgun (WGS) entry which is preliminary data.</text>
</comment>
<evidence type="ECO:0000313" key="22">
    <source>
        <dbReference type="Proteomes" id="UP000774283"/>
    </source>
</evidence>
<evidence type="ECO:0000256" key="11">
    <source>
        <dbReference type="ARBA" id="ARBA00022777"/>
    </source>
</evidence>
<dbReference type="InterPro" id="IPR005702">
    <property type="entry name" value="Wzc-like_C"/>
</dbReference>
<keyword evidence="11" id="KW-0418">Kinase</keyword>
<dbReference type="InterPro" id="IPR003856">
    <property type="entry name" value="LPS_length_determ_N"/>
</dbReference>
<reference evidence="21 22" key="1">
    <citation type="submission" date="2020-04" db="EMBL/GenBank/DDBJ databases">
        <title>MicrobeNet Type strains.</title>
        <authorList>
            <person name="Nicholson A.C."/>
        </authorList>
    </citation>
    <scope>NUCLEOTIDE SEQUENCE [LARGE SCALE GENOMIC DNA]</scope>
    <source>
        <strain evidence="21 22">ATCC BAA-789</strain>
    </source>
</reference>
<dbReference type="EMBL" id="JAAXOW010000003">
    <property type="protein sequence ID" value="NKX93645.1"/>
    <property type="molecule type" value="Genomic_DNA"/>
</dbReference>
<keyword evidence="10" id="KW-0547">Nucleotide-binding</keyword>
<dbReference type="RefSeq" id="WP_168447715.1">
    <property type="nucleotide sequence ID" value="NZ_JAAXOW010000003.1"/>
</dbReference>
<accession>A0A9X5FC72</accession>
<dbReference type="PANTHER" id="PTHR32309:SF13">
    <property type="entry name" value="FERRIC ENTEROBACTIN TRANSPORT PROTEIN FEPE"/>
    <property type="match status" value="1"/>
</dbReference>
<dbReference type="GO" id="GO:0005524">
    <property type="term" value="F:ATP binding"/>
    <property type="evidence" value="ECO:0007669"/>
    <property type="project" value="UniProtKB-KW"/>
</dbReference>
<evidence type="ECO:0000256" key="14">
    <source>
        <dbReference type="ARBA" id="ARBA00023136"/>
    </source>
</evidence>
<evidence type="ECO:0000256" key="3">
    <source>
        <dbReference type="ARBA" id="ARBA00007316"/>
    </source>
</evidence>
<feature type="transmembrane region" description="Helical" evidence="18">
    <location>
        <begin position="174"/>
        <end position="195"/>
    </location>
</feature>
<dbReference type="GO" id="GO:0005886">
    <property type="term" value="C:plasma membrane"/>
    <property type="evidence" value="ECO:0007669"/>
    <property type="project" value="UniProtKB-SubCell"/>
</dbReference>
<comment type="similarity">
    <text evidence="3">Belongs to the CpsD/CapB family.</text>
</comment>
<evidence type="ECO:0000259" key="20">
    <source>
        <dbReference type="Pfam" id="PF13614"/>
    </source>
</evidence>
<evidence type="ECO:0000256" key="5">
    <source>
        <dbReference type="ARBA" id="ARBA00011903"/>
    </source>
</evidence>
<feature type="region of interest" description="Disordered" evidence="17">
    <location>
        <begin position="433"/>
        <end position="482"/>
    </location>
</feature>
<dbReference type="AlphaFoldDB" id="A0A9X5FC72"/>
<dbReference type="CDD" id="cd05387">
    <property type="entry name" value="BY-kinase"/>
    <property type="match status" value="1"/>
</dbReference>
<dbReference type="NCBIfam" id="TIGR01007">
    <property type="entry name" value="eps_fam"/>
    <property type="match status" value="1"/>
</dbReference>
<feature type="domain" description="Polysaccharide chain length determinant N-terminal" evidence="19">
    <location>
        <begin position="2"/>
        <end position="86"/>
    </location>
</feature>
<keyword evidence="13 18" id="KW-1133">Transmembrane helix</keyword>
<evidence type="ECO:0000256" key="15">
    <source>
        <dbReference type="ARBA" id="ARBA00023137"/>
    </source>
</evidence>
<evidence type="ECO:0000256" key="13">
    <source>
        <dbReference type="ARBA" id="ARBA00022989"/>
    </source>
</evidence>
<dbReference type="InterPro" id="IPR025669">
    <property type="entry name" value="AAA_dom"/>
</dbReference>
<dbReference type="PANTHER" id="PTHR32309">
    <property type="entry name" value="TYROSINE-PROTEIN KINASE"/>
    <property type="match status" value="1"/>
</dbReference>
<keyword evidence="7" id="KW-0997">Cell inner membrane</keyword>
<comment type="subcellular location">
    <subcellularLocation>
        <location evidence="1">Cell inner membrane</location>
        <topology evidence="1">Multi-pass membrane protein</topology>
    </subcellularLocation>
</comment>
<dbReference type="InterPro" id="IPR050445">
    <property type="entry name" value="Bact_polysacc_biosynth/exp"/>
</dbReference>
<evidence type="ECO:0000259" key="19">
    <source>
        <dbReference type="Pfam" id="PF02706"/>
    </source>
</evidence>
<comment type="catalytic activity">
    <reaction evidence="16">
        <text>L-tyrosyl-[protein] + ATP = O-phospho-L-tyrosyl-[protein] + ADP + H(+)</text>
        <dbReference type="Rhea" id="RHEA:10596"/>
        <dbReference type="Rhea" id="RHEA-COMP:10136"/>
        <dbReference type="Rhea" id="RHEA-COMP:20101"/>
        <dbReference type="ChEBI" id="CHEBI:15378"/>
        <dbReference type="ChEBI" id="CHEBI:30616"/>
        <dbReference type="ChEBI" id="CHEBI:46858"/>
        <dbReference type="ChEBI" id="CHEBI:61978"/>
        <dbReference type="ChEBI" id="CHEBI:456216"/>
        <dbReference type="EC" id="2.7.10.2"/>
    </reaction>
</comment>
<keyword evidence="14 18" id="KW-0472">Membrane</keyword>
<keyword evidence="12" id="KW-0067">ATP-binding</keyword>
<keyword evidence="9 18" id="KW-0812">Transmembrane</keyword>
<dbReference type="EC" id="2.7.10.2" evidence="5"/>
<evidence type="ECO:0000313" key="21">
    <source>
        <dbReference type="EMBL" id="NKX93645.1"/>
    </source>
</evidence>
<evidence type="ECO:0000256" key="17">
    <source>
        <dbReference type="SAM" id="MobiDB-lite"/>
    </source>
</evidence>
<organism evidence="21 22">
    <name type="scientific">Sanguibacter hominis ATCC BAA-789</name>
    <dbReference type="NCBI Taxonomy" id="1312740"/>
    <lineage>
        <taxon>Bacteria</taxon>
        <taxon>Bacillati</taxon>
        <taxon>Actinomycetota</taxon>
        <taxon>Actinomycetes</taxon>
        <taxon>Micrococcales</taxon>
        <taxon>Sanguibacteraceae</taxon>
        <taxon>Sanguibacter</taxon>
    </lineage>
</organism>
<keyword evidence="15" id="KW-0829">Tyrosine-protein kinase</keyword>
<evidence type="ECO:0000256" key="2">
    <source>
        <dbReference type="ARBA" id="ARBA00006683"/>
    </source>
</evidence>
<evidence type="ECO:0000256" key="1">
    <source>
        <dbReference type="ARBA" id="ARBA00004429"/>
    </source>
</evidence>
<evidence type="ECO:0000256" key="16">
    <source>
        <dbReference type="ARBA" id="ARBA00051245"/>
    </source>
</evidence>
<proteinExistence type="inferred from homology"/>